<dbReference type="InterPro" id="IPR012338">
    <property type="entry name" value="Beta-lactam/transpept-like"/>
</dbReference>
<organism evidence="3 4">
    <name type="scientific">Variovorax defluvii</name>
    <dbReference type="NCBI Taxonomy" id="913761"/>
    <lineage>
        <taxon>Bacteria</taxon>
        <taxon>Pseudomonadati</taxon>
        <taxon>Pseudomonadota</taxon>
        <taxon>Betaproteobacteria</taxon>
        <taxon>Burkholderiales</taxon>
        <taxon>Comamonadaceae</taxon>
        <taxon>Variovorax</taxon>
    </lineage>
</organism>
<evidence type="ECO:0000313" key="3">
    <source>
        <dbReference type="EMBL" id="GAA4343631.1"/>
    </source>
</evidence>
<name>A0ABP8HSG3_9BURK</name>
<evidence type="ECO:0000256" key="1">
    <source>
        <dbReference type="SAM" id="SignalP"/>
    </source>
</evidence>
<keyword evidence="1" id="KW-0732">Signal</keyword>
<dbReference type="Gene3D" id="3.40.710.10">
    <property type="entry name" value="DD-peptidase/beta-lactamase superfamily"/>
    <property type="match status" value="1"/>
</dbReference>
<dbReference type="Proteomes" id="UP001500975">
    <property type="component" value="Unassembled WGS sequence"/>
</dbReference>
<evidence type="ECO:0000259" key="2">
    <source>
        <dbReference type="Pfam" id="PF00144"/>
    </source>
</evidence>
<sequence>MTSRSTTILLRIFALCLGLLLGASAAAQGMPPWHASTPEEQRLDTAAFEGLDKLIGEDLGDVQSAVVVLQGRTVYAYYRDGKPDALRDTQSVTKSALALLVGTALQRGQLTSLDQPVLELMPEWRPLNPDPRAQAITLRHMLAMTPGFEANDSSGTAAPKTPAAAWARPLRAEPGRRFAYDNSVPAMVSAVLERATGRPVTDIAREQLVAPLSMREPAYVRGLAHLRTVDMAKLGHLLLQDGRWAGQRLLPAGFAAQVVQPQSAGGPPVGLPYGLFWWAASDKTYFASGYAGQLVWVHAPMGLVVAVTSTVSPEGQQRGQALGLARGHIFRAAQKRLSTSRS</sequence>
<dbReference type="Pfam" id="PF00144">
    <property type="entry name" value="Beta-lactamase"/>
    <property type="match status" value="1"/>
</dbReference>
<dbReference type="PANTHER" id="PTHR43283">
    <property type="entry name" value="BETA-LACTAMASE-RELATED"/>
    <property type="match status" value="1"/>
</dbReference>
<keyword evidence="3" id="KW-0378">Hydrolase</keyword>
<feature type="signal peptide" evidence="1">
    <location>
        <begin position="1"/>
        <end position="25"/>
    </location>
</feature>
<feature type="domain" description="Beta-lactamase-related" evidence="2">
    <location>
        <begin position="64"/>
        <end position="318"/>
    </location>
</feature>
<protein>
    <submittedName>
        <fullName evidence="3">Serine hydrolase</fullName>
    </submittedName>
</protein>
<accession>A0ABP8HSG3</accession>
<proteinExistence type="predicted"/>
<gene>
    <name evidence="3" type="ORF">GCM10023165_26230</name>
</gene>
<dbReference type="EMBL" id="BAABGJ010000021">
    <property type="protein sequence ID" value="GAA4343631.1"/>
    <property type="molecule type" value="Genomic_DNA"/>
</dbReference>
<evidence type="ECO:0000313" key="4">
    <source>
        <dbReference type="Proteomes" id="UP001500975"/>
    </source>
</evidence>
<reference evidence="4" key="1">
    <citation type="journal article" date="2019" name="Int. J. Syst. Evol. Microbiol.">
        <title>The Global Catalogue of Microorganisms (GCM) 10K type strain sequencing project: providing services to taxonomists for standard genome sequencing and annotation.</title>
        <authorList>
            <consortium name="The Broad Institute Genomics Platform"/>
            <consortium name="The Broad Institute Genome Sequencing Center for Infectious Disease"/>
            <person name="Wu L."/>
            <person name="Ma J."/>
        </authorList>
    </citation>
    <scope>NUCLEOTIDE SEQUENCE [LARGE SCALE GENOMIC DNA]</scope>
    <source>
        <strain evidence="4">JCM 17804</strain>
    </source>
</reference>
<dbReference type="InterPro" id="IPR050789">
    <property type="entry name" value="Diverse_Enzym_Activities"/>
</dbReference>
<dbReference type="PANTHER" id="PTHR43283:SF7">
    <property type="entry name" value="BETA-LACTAMASE-RELATED DOMAIN-CONTAINING PROTEIN"/>
    <property type="match status" value="1"/>
</dbReference>
<comment type="caution">
    <text evidence="3">The sequence shown here is derived from an EMBL/GenBank/DDBJ whole genome shotgun (WGS) entry which is preliminary data.</text>
</comment>
<dbReference type="GO" id="GO:0016787">
    <property type="term" value="F:hydrolase activity"/>
    <property type="evidence" value="ECO:0007669"/>
    <property type="project" value="UniProtKB-KW"/>
</dbReference>
<keyword evidence="4" id="KW-1185">Reference proteome</keyword>
<feature type="chain" id="PRO_5046926977" evidence="1">
    <location>
        <begin position="26"/>
        <end position="342"/>
    </location>
</feature>
<dbReference type="InterPro" id="IPR001466">
    <property type="entry name" value="Beta-lactam-related"/>
</dbReference>
<dbReference type="SUPFAM" id="SSF56601">
    <property type="entry name" value="beta-lactamase/transpeptidase-like"/>
    <property type="match status" value="1"/>
</dbReference>
<dbReference type="RefSeq" id="WP_345538363.1">
    <property type="nucleotide sequence ID" value="NZ_BAABGJ010000021.1"/>
</dbReference>